<keyword evidence="5" id="KW-0560">Oxidoreductase</keyword>
<dbReference type="Pfam" id="PF00881">
    <property type="entry name" value="Nitroreductase"/>
    <property type="match status" value="1"/>
</dbReference>
<gene>
    <name evidence="7" type="ORF">H9867_01355</name>
</gene>
<comment type="similarity">
    <text evidence="2">Belongs to the nitroreductase family.</text>
</comment>
<dbReference type="GO" id="GO:0016491">
    <property type="term" value="F:oxidoreductase activity"/>
    <property type="evidence" value="ECO:0007669"/>
    <property type="project" value="UniProtKB-KW"/>
</dbReference>
<evidence type="ECO:0000259" key="6">
    <source>
        <dbReference type="Pfam" id="PF00881"/>
    </source>
</evidence>
<feature type="domain" description="Nitroreductase" evidence="6">
    <location>
        <begin position="8"/>
        <end position="172"/>
    </location>
</feature>
<evidence type="ECO:0000256" key="5">
    <source>
        <dbReference type="ARBA" id="ARBA00023002"/>
    </source>
</evidence>
<reference evidence="7" key="1">
    <citation type="journal article" date="2021" name="PeerJ">
        <title>Extensive microbial diversity within the chicken gut microbiome revealed by metagenomics and culture.</title>
        <authorList>
            <person name="Gilroy R."/>
            <person name="Ravi A."/>
            <person name="Getino M."/>
            <person name="Pursley I."/>
            <person name="Horton D.L."/>
            <person name="Alikhan N.F."/>
            <person name="Baker D."/>
            <person name="Gharbi K."/>
            <person name="Hall N."/>
            <person name="Watson M."/>
            <person name="Adriaenssens E.M."/>
            <person name="Foster-Nyarko E."/>
            <person name="Jarju S."/>
            <person name="Secka A."/>
            <person name="Antonio M."/>
            <person name="Oren A."/>
            <person name="Chaudhuri R.R."/>
            <person name="La Ragione R."/>
            <person name="Hildebrand F."/>
            <person name="Pallen M.J."/>
        </authorList>
    </citation>
    <scope>NUCLEOTIDE SEQUENCE</scope>
    <source>
        <strain evidence="7">4376</strain>
    </source>
</reference>
<comment type="caution">
    <text evidence="7">The sequence shown here is derived from an EMBL/GenBank/DDBJ whole genome shotgun (WGS) entry which is preliminary data.</text>
</comment>
<dbReference type="AlphaFoldDB" id="A0A9D1RYN8"/>
<keyword evidence="4" id="KW-0288">FMN</keyword>
<dbReference type="Proteomes" id="UP000824189">
    <property type="component" value="Unassembled WGS sequence"/>
</dbReference>
<dbReference type="SUPFAM" id="SSF55469">
    <property type="entry name" value="FMN-dependent nitroreductase-like"/>
    <property type="match status" value="1"/>
</dbReference>
<reference evidence="7" key="2">
    <citation type="submission" date="2021-04" db="EMBL/GenBank/DDBJ databases">
        <authorList>
            <person name="Gilroy R."/>
        </authorList>
    </citation>
    <scope>NUCLEOTIDE SEQUENCE</scope>
    <source>
        <strain evidence="7">4376</strain>
    </source>
</reference>
<organism evidence="7 8">
    <name type="scientific">Candidatus Corynebacterium gallistercoris</name>
    <dbReference type="NCBI Taxonomy" id="2838530"/>
    <lineage>
        <taxon>Bacteria</taxon>
        <taxon>Bacillati</taxon>
        <taxon>Actinomycetota</taxon>
        <taxon>Actinomycetes</taxon>
        <taxon>Mycobacteriales</taxon>
        <taxon>Corynebacteriaceae</taxon>
        <taxon>Corynebacterium</taxon>
    </lineage>
</organism>
<proteinExistence type="inferred from homology"/>
<evidence type="ECO:0000256" key="3">
    <source>
        <dbReference type="ARBA" id="ARBA00022630"/>
    </source>
</evidence>
<sequence length="192" mass="20930">MLSVQEAIDSRRAVRKYTDQDVSDEVLDRIVRSALEAPSAFNAQMRDLVVVRDPKVKQGLYEASGQQQFLDAPVVFVAVGRTEILPDDANEVLGEQLAGYVRGFQEKKTQQGLREAGLRDAMLVAGFLLLAAQAEGLATSPTTGWDEEGVKKAIGLKGREDRSIALVVAMGYADESPAHPGRVAERRVNDSF</sequence>
<dbReference type="Gene3D" id="3.40.109.10">
    <property type="entry name" value="NADH Oxidase"/>
    <property type="match status" value="1"/>
</dbReference>
<name>A0A9D1RYN8_9CORY</name>
<evidence type="ECO:0000313" key="8">
    <source>
        <dbReference type="Proteomes" id="UP000824189"/>
    </source>
</evidence>
<protein>
    <submittedName>
        <fullName evidence="7">Nitroreductase family protein</fullName>
    </submittedName>
</protein>
<evidence type="ECO:0000313" key="7">
    <source>
        <dbReference type="EMBL" id="HIW95126.1"/>
    </source>
</evidence>
<evidence type="ECO:0000256" key="4">
    <source>
        <dbReference type="ARBA" id="ARBA00022643"/>
    </source>
</evidence>
<evidence type="ECO:0000256" key="2">
    <source>
        <dbReference type="ARBA" id="ARBA00007118"/>
    </source>
</evidence>
<evidence type="ECO:0000256" key="1">
    <source>
        <dbReference type="ARBA" id="ARBA00001917"/>
    </source>
</evidence>
<dbReference type="EMBL" id="DXFZ01000019">
    <property type="protein sequence ID" value="HIW95126.1"/>
    <property type="molecule type" value="Genomic_DNA"/>
</dbReference>
<comment type="cofactor">
    <cofactor evidence="1">
        <name>FMN</name>
        <dbReference type="ChEBI" id="CHEBI:58210"/>
    </cofactor>
</comment>
<accession>A0A9D1RYN8</accession>
<dbReference type="PANTHER" id="PTHR43673:SF2">
    <property type="entry name" value="NITROREDUCTASE"/>
    <property type="match status" value="1"/>
</dbReference>
<dbReference type="InterPro" id="IPR029479">
    <property type="entry name" value="Nitroreductase"/>
</dbReference>
<dbReference type="PANTHER" id="PTHR43673">
    <property type="entry name" value="NAD(P)H NITROREDUCTASE YDGI-RELATED"/>
    <property type="match status" value="1"/>
</dbReference>
<dbReference type="InterPro" id="IPR000415">
    <property type="entry name" value="Nitroreductase-like"/>
</dbReference>
<keyword evidence="3" id="KW-0285">Flavoprotein</keyword>